<feature type="domain" description="C2H2-type" evidence="8">
    <location>
        <begin position="100"/>
        <end position="127"/>
    </location>
</feature>
<evidence type="ECO:0000256" key="4">
    <source>
        <dbReference type="ARBA" id="ARBA00022771"/>
    </source>
</evidence>
<dbReference type="AlphaFoldDB" id="A0A182KA12"/>
<reference evidence="9" key="2">
    <citation type="submission" date="2020-05" db="UniProtKB">
        <authorList>
            <consortium name="EnsemblMetazoa"/>
        </authorList>
    </citation>
    <scope>IDENTIFICATION</scope>
    <source>
        <strain evidence="9">ACHKN1017</strain>
    </source>
</reference>
<feature type="domain" description="C2H2-type" evidence="8">
    <location>
        <begin position="279"/>
        <end position="306"/>
    </location>
</feature>
<evidence type="ECO:0000256" key="5">
    <source>
        <dbReference type="ARBA" id="ARBA00022833"/>
    </source>
</evidence>
<dbReference type="PROSITE" id="PS50157">
    <property type="entry name" value="ZINC_FINGER_C2H2_2"/>
    <property type="match status" value="4"/>
</dbReference>
<dbReference type="STRING" id="43041.A0A182KA12"/>
<evidence type="ECO:0000256" key="6">
    <source>
        <dbReference type="ARBA" id="ARBA00023242"/>
    </source>
</evidence>
<keyword evidence="2" id="KW-0479">Metal-binding</keyword>
<protein>
    <recommendedName>
        <fullName evidence="8">C2H2-type domain-containing protein</fullName>
    </recommendedName>
</protein>
<dbReference type="EnsemblMetazoa" id="ACHR007599-RA">
    <property type="protein sequence ID" value="ACHR007599-PA"/>
    <property type="gene ID" value="ACHR007599"/>
</dbReference>
<keyword evidence="6" id="KW-0539">Nucleus</keyword>
<dbReference type="InterPro" id="IPR050888">
    <property type="entry name" value="ZnF_C2H2-type_TF"/>
</dbReference>
<dbReference type="VEuPathDB" id="VectorBase:ACHR007599"/>
<keyword evidence="5" id="KW-0862">Zinc</keyword>
<reference evidence="10" key="1">
    <citation type="submission" date="2013-03" db="EMBL/GenBank/DDBJ databases">
        <title>The Genome Sequence of Anopheles christyi ACHKN1017.</title>
        <authorList>
            <consortium name="The Broad Institute Genomics Platform"/>
            <person name="Neafsey D.E."/>
            <person name="Besansky N."/>
            <person name="Walker B."/>
            <person name="Young S.K."/>
            <person name="Zeng Q."/>
            <person name="Gargeya S."/>
            <person name="Fitzgerald M."/>
            <person name="Haas B."/>
            <person name="Abouelleil A."/>
            <person name="Allen A.W."/>
            <person name="Alvarado L."/>
            <person name="Arachchi H.M."/>
            <person name="Berlin A.M."/>
            <person name="Chapman S.B."/>
            <person name="Gainer-Dewar J."/>
            <person name="Goldberg J."/>
            <person name="Griggs A."/>
            <person name="Gujja S."/>
            <person name="Hansen M."/>
            <person name="Howarth C."/>
            <person name="Imamovic A."/>
            <person name="Ireland A."/>
            <person name="Larimer J."/>
            <person name="McCowan C."/>
            <person name="Murphy C."/>
            <person name="Pearson M."/>
            <person name="Poon T.W."/>
            <person name="Priest M."/>
            <person name="Roberts A."/>
            <person name="Saif S."/>
            <person name="Shea T."/>
            <person name="Sisk P."/>
            <person name="Sykes S."/>
            <person name="Wortman J."/>
            <person name="Nusbaum C."/>
            <person name="Birren B."/>
        </authorList>
    </citation>
    <scope>NUCLEOTIDE SEQUENCE [LARGE SCALE GENOMIC DNA]</scope>
    <source>
        <strain evidence="10">ACHKN1017</strain>
    </source>
</reference>
<dbReference type="Pfam" id="PF00096">
    <property type="entry name" value="zf-C2H2"/>
    <property type="match status" value="2"/>
</dbReference>
<dbReference type="PROSITE" id="PS00028">
    <property type="entry name" value="ZINC_FINGER_C2H2_1"/>
    <property type="match status" value="4"/>
</dbReference>
<evidence type="ECO:0000256" key="2">
    <source>
        <dbReference type="ARBA" id="ARBA00022723"/>
    </source>
</evidence>
<dbReference type="SMART" id="SM00355">
    <property type="entry name" value="ZnF_C2H2"/>
    <property type="match status" value="7"/>
</dbReference>
<dbReference type="Proteomes" id="UP000075881">
    <property type="component" value="Unassembled WGS sequence"/>
</dbReference>
<dbReference type="Gene3D" id="3.30.160.60">
    <property type="entry name" value="Classic Zinc Finger"/>
    <property type="match status" value="3"/>
</dbReference>
<dbReference type="SUPFAM" id="SSF57667">
    <property type="entry name" value="beta-beta-alpha zinc fingers"/>
    <property type="match status" value="2"/>
</dbReference>
<dbReference type="GO" id="GO:0005634">
    <property type="term" value="C:nucleus"/>
    <property type="evidence" value="ECO:0007669"/>
    <property type="project" value="UniProtKB-SubCell"/>
</dbReference>
<dbReference type="GO" id="GO:0008270">
    <property type="term" value="F:zinc ion binding"/>
    <property type="evidence" value="ECO:0007669"/>
    <property type="project" value="UniProtKB-KW"/>
</dbReference>
<feature type="domain" description="C2H2-type" evidence="8">
    <location>
        <begin position="219"/>
        <end position="246"/>
    </location>
</feature>
<evidence type="ECO:0000259" key="8">
    <source>
        <dbReference type="PROSITE" id="PS50157"/>
    </source>
</evidence>
<evidence type="ECO:0000313" key="9">
    <source>
        <dbReference type="EnsemblMetazoa" id="ACHR007599-PA"/>
    </source>
</evidence>
<proteinExistence type="predicted"/>
<evidence type="ECO:0000256" key="7">
    <source>
        <dbReference type="PROSITE-ProRule" id="PRU00042"/>
    </source>
</evidence>
<comment type="subcellular location">
    <subcellularLocation>
        <location evidence="1">Nucleus</location>
    </subcellularLocation>
</comment>
<dbReference type="FunFam" id="3.30.160.60:FF:000446">
    <property type="entry name" value="Zinc finger protein"/>
    <property type="match status" value="1"/>
</dbReference>
<keyword evidence="3" id="KW-0677">Repeat</keyword>
<dbReference type="PANTHER" id="PTHR24406">
    <property type="entry name" value="TRANSCRIPTIONAL REPRESSOR CTCFL-RELATED"/>
    <property type="match status" value="1"/>
</dbReference>
<organism evidence="9 10">
    <name type="scientific">Anopheles christyi</name>
    <dbReference type="NCBI Taxonomy" id="43041"/>
    <lineage>
        <taxon>Eukaryota</taxon>
        <taxon>Metazoa</taxon>
        <taxon>Ecdysozoa</taxon>
        <taxon>Arthropoda</taxon>
        <taxon>Hexapoda</taxon>
        <taxon>Insecta</taxon>
        <taxon>Pterygota</taxon>
        <taxon>Neoptera</taxon>
        <taxon>Endopterygota</taxon>
        <taxon>Diptera</taxon>
        <taxon>Nematocera</taxon>
        <taxon>Culicoidea</taxon>
        <taxon>Culicidae</taxon>
        <taxon>Anophelinae</taxon>
        <taxon>Anopheles</taxon>
    </lineage>
</organism>
<keyword evidence="4 7" id="KW-0863">Zinc-finger</keyword>
<name>A0A182KA12_9DIPT</name>
<dbReference type="InterPro" id="IPR013087">
    <property type="entry name" value="Znf_C2H2_type"/>
</dbReference>
<accession>A0A182KA12</accession>
<evidence type="ECO:0000256" key="1">
    <source>
        <dbReference type="ARBA" id="ARBA00004123"/>
    </source>
</evidence>
<keyword evidence="10" id="KW-1185">Reference proteome</keyword>
<evidence type="ECO:0000256" key="3">
    <source>
        <dbReference type="ARBA" id="ARBA00022737"/>
    </source>
</evidence>
<evidence type="ECO:0000313" key="10">
    <source>
        <dbReference type="Proteomes" id="UP000075881"/>
    </source>
</evidence>
<feature type="domain" description="C2H2-type" evidence="8">
    <location>
        <begin position="159"/>
        <end position="187"/>
    </location>
</feature>
<sequence length="310" mass="35626">ENVFSEPTQTLTNEIDGASFLLATNVSSLDSGEESTFVDEIEIGETTIASQFGENAKIKMEYSSHDEGSLEQQFEVEMEDQTTECLTRTMDVLKNQSLPFKCENCDALFCNVRQLNNHRRNHQLEMCPICKKTIIARYLKEHIALNHPKSDALLQKRIYKCNQCEKLFYCKTLLIDHQRNHQTKECPFCKQMVKLRVLNMHIARKHSAHVSRREASCTFSCDQCDKSFASKPLLVDHQRDHRSKNCPVCSVKVLARCLKKHMARKHPSGGSNEKVNQSYICDHCDKTFSNKRSFIAHLTKHQQVDEGTVI</sequence>
<dbReference type="InterPro" id="IPR036236">
    <property type="entry name" value="Znf_C2H2_sf"/>
</dbReference>